<evidence type="ECO:0000256" key="6">
    <source>
        <dbReference type="RuleBase" id="RU363054"/>
    </source>
</evidence>
<dbReference type="InterPro" id="IPR000515">
    <property type="entry name" value="MetI-like"/>
</dbReference>
<comment type="function">
    <text evidence="6">Part of the binding-protein-dependent transport system for phosphate; probably responsible for the translocation of the substrate across the membrane.</text>
</comment>
<keyword evidence="6" id="KW-0997">Cell inner membrane</keyword>
<keyword evidence="6" id="KW-1003">Cell membrane</keyword>
<dbReference type="GO" id="GO:0005886">
    <property type="term" value="C:plasma membrane"/>
    <property type="evidence" value="ECO:0007669"/>
    <property type="project" value="UniProtKB-SubCell"/>
</dbReference>
<dbReference type="Gene3D" id="1.10.3720.10">
    <property type="entry name" value="MetI-like"/>
    <property type="match status" value="1"/>
</dbReference>
<evidence type="ECO:0000256" key="5">
    <source>
        <dbReference type="RuleBase" id="RU363032"/>
    </source>
</evidence>
<evidence type="ECO:0000256" key="1">
    <source>
        <dbReference type="ARBA" id="ARBA00004651"/>
    </source>
</evidence>
<comment type="caution">
    <text evidence="8">The sequence shown here is derived from an EMBL/GenBank/DDBJ whole genome shotgun (WGS) entry which is preliminary data.</text>
</comment>
<dbReference type="GO" id="GO:0006817">
    <property type="term" value="P:phosphate ion transport"/>
    <property type="evidence" value="ECO:0007669"/>
    <property type="project" value="UniProtKB-KW"/>
</dbReference>
<comment type="subcellular location">
    <subcellularLocation>
        <location evidence="6">Cell inner membrane</location>
        <topology evidence="6">Multi-pass membrane protein</topology>
    </subcellularLocation>
    <subcellularLocation>
        <location evidence="1 5">Cell membrane</location>
        <topology evidence="1 5">Multi-pass membrane protein</topology>
    </subcellularLocation>
</comment>
<gene>
    <name evidence="8" type="primary">pstC</name>
    <name evidence="8" type="ORF">ABFB10_19105</name>
</gene>
<dbReference type="PROSITE" id="PS50928">
    <property type="entry name" value="ABC_TM1"/>
    <property type="match status" value="1"/>
</dbReference>
<dbReference type="CDD" id="cd06261">
    <property type="entry name" value="TM_PBP2"/>
    <property type="match status" value="1"/>
</dbReference>
<dbReference type="GO" id="GO:0005315">
    <property type="term" value="F:phosphate transmembrane transporter activity"/>
    <property type="evidence" value="ECO:0007669"/>
    <property type="project" value="InterPro"/>
</dbReference>
<protein>
    <recommendedName>
        <fullName evidence="6">Phosphate transport system permease protein</fullName>
    </recommendedName>
</protein>
<keyword evidence="6" id="KW-0592">Phosphate transport</keyword>
<dbReference type="Pfam" id="PF00528">
    <property type="entry name" value="BPD_transp_1"/>
    <property type="match status" value="1"/>
</dbReference>
<evidence type="ECO:0000256" key="3">
    <source>
        <dbReference type="ARBA" id="ARBA00022989"/>
    </source>
</evidence>
<dbReference type="EMBL" id="JBDNCH010000002">
    <property type="protein sequence ID" value="MEN9062779.1"/>
    <property type="molecule type" value="Genomic_DNA"/>
</dbReference>
<feature type="transmembrane region" description="Helical" evidence="5">
    <location>
        <begin position="457"/>
        <end position="482"/>
    </location>
</feature>
<name>A0AAW9SNU7_9RHOB</name>
<evidence type="ECO:0000313" key="8">
    <source>
        <dbReference type="EMBL" id="MEN9062779.1"/>
    </source>
</evidence>
<evidence type="ECO:0000313" key="9">
    <source>
        <dbReference type="Proteomes" id="UP001428774"/>
    </source>
</evidence>
<organism evidence="8 9">
    <name type="scientific">Ponticoccus litoralis</name>
    <dbReference type="NCBI Taxonomy" id="422297"/>
    <lineage>
        <taxon>Bacteria</taxon>
        <taxon>Pseudomonadati</taxon>
        <taxon>Pseudomonadota</taxon>
        <taxon>Alphaproteobacteria</taxon>
        <taxon>Rhodobacterales</taxon>
        <taxon>Roseobacteraceae</taxon>
        <taxon>Ponticoccus</taxon>
    </lineage>
</organism>
<sequence length="490" mass="51625">MPIFWLILIVLAIAATGFVIGRKRALQSVGGDGRRLHSLPGYYGYNVVLKAIVPAFLLMIVWLLVQPLVVNNSVSGMIPEEAAQTAGSQSLVMSEIRRLSSGLDAVTGMGLLSEEAARDPGADPEAISQTLRDAGQIVTSEVTTPILNAAQRFRGLNATGNLAMSALVILVALAGALLAIRETNPEFRARNTVEQGVKALLIGAASIAVLTTIGIVLSLVFNTVEFFRLYPATDFFFGTEWAPSFSGRGGSSQLGIIALLWGTFYISIVALAVAVPIGLFAAVYLSEYASPRVRSFAKPMLEVLAGIPTIVYGLFALLTVGPLLMSVFGREGFGWMQSGTAVMTAGLVMGIMLIPFVSSLSDDIINAVPQAMRDGSYGPGATKSETIKQVVLPAALPGIVGAVLLAASRAIGETMIVVLGAGAAARLSLNPFEAMTTVTAKIVSQLTGDADFASPEALVAFALGMTLFVITLGLNVFALYIVRKYREQYD</sequence>
<reference evidence="8 9" key="1">
    <citation type="submission" date="2024-05" db="EMBL/GenBank/DDBJ databases">
        <title>Genome sequence of Ponticoccus litoralis KCCM 90028.</title>
        <authorList>
            <person name="Kim J.M."/>
            <person name="Lee J.K."/>
            <person name="Choi B.J."/>
            <person name="Bayburt H."/>
            <person name="Baek J.H."/>
            <person name="Jeon C.O."/>
        </authorList>
    </citation>
    <scope>NUCLEOTIDE SEQUENCE [LARGE SCALE GENOMIC DNA]</scope>
    <source>
        <strain evidence="8 9">KCCM 90028</strain>
    </source>
</reference>
<evidence type="ECO:0000259" key="7">
    <source>
        <dbReference type="PROSITE" id="PS50928"/>
    </source>
</evidence>
<dbReference type="InterPro" id="IPR011864">
    <property type="entry name" value="Phosphate_PstC"/>
</dbReference>
<dbReference type="NCBIfam" id="TIGR02138">
    <property type="entry name" value="phosphate_pstC"/>
    <property type="match status" value="1"/>
</dbReference>
<evidence type="ECO:0000256" key="2">
    <source>
        <dbReference type="ARBA" id="ARBA00022692"/>
    </source>
</evidence>
<accession>A0AAW9SNU7</accession>
<dbReference type="RefSeq" id="WP_347167706.1">
    <property type="nucleotide sequence ID" value="NZ_JBDNCH010000002.1"/>
</dbReference>
<feature type="transmembrane region" description="Helical" evidence="5">
    <location>
        <begin position="45"/>
        <end position="65"/>
    </location>
</feature>
<dbReference type="Proteomes" id="UP001428774">
    <property type="component" value="Unassembled WGS sequence"/>
</dbReference>
<dbReference type="SUPFAM" id="SSF161098">
    <property type="entry name" value="MetI-like"/>
    <property type="match status" value="1"/>
</dbReference>
<dbReference type="InterPro" id="IPR035906">
    <property type="entry name" value="MetI-like_sf"/>
</dbReference>
<keyword evidence="3 5" id="KW-1133">Transmembrane helix</keyword>
<feature type="transmembrane region" description="Helical" evidence="5">
    <location>
        <begin position="305"/>
        <end position="328"/>
    </location>
</feature>
<keyword evidence="2 5" id="KW-0812">Transmembrane</keyword>
<keyword evidence="5" id="KW-0813">Transport</keyword>
<evidence type="ECO:0000256" key="4">
    <source>
        <dbReference type="ARBA" id="ARBA00023136"/>
    </source>
</evidence>
<dbReference type="PANTHER" id="PTHR42727:SF1">
    <property type="entry name" value="PHOSPHATE TRANSPORT SYSTEM PERMEASE"/>
    <property type="match status" value="1"/>
</dbReference>
<feature type="transmembrane region" description="Helical" evidence="5">
    <location>
        <begin position="254"/>
        <end position="285"/>
    </location>
</feature>
<dbReference type="AlphaFoldDB" id="A0AAW9SNU7"/>
<dbReference type="InterPro" id="IPR022182">
    <property type="entry name" value="PstC_N"/>
</dbReference>
<feature type="transmembrane region" description="Helical" evidence="5">
    <location>
        <begin position="340"/>
        <end position="358"/>
    </location>
</feature>
<dbReference type="PANTHER" id="PTHR42727">
    <property type="entry name" value="PHOSPHATE TRANSPORT SYSTEM PERMEASE PROTEIN"/>
    <property type="match status" value="1"/>
</dbReference>
<feature type="transmembrane region" description="Helical" evidence="5">
    <location>
        <begin position="200"/>
        <end position="221"/>
    </location>
</feature>
<dbReference type="Pfam" id="PF12501">
    <property type="entry name" value="DUF3708"/>
    <property type="match status" value="1"/>
</dbReference>
<keyword evidence="4 5" id="KW-0472">Membrane</keyword>
<keyword evidence="9" id="KW-1185">Reference proteome</keyword>
<proteinExistence type="inferred from homology"/>
<comment type="similarity">
    <text evidence="6">Belongs to the binding-protein-dependent transport system permease family. CysTW subfamily.</text>
</comment>
<feature type="transmembrane region" description="Helical" evidence="5">
    <location>
        <begin position="162"/>
        <end position="180"/>
    </location>
</feature>
<feature type="domain" description="ABC transmembrane type-1" evidence="7">
    <location>
        <begin position="260"/>
        <end position="478"/>
    </location>
</feature>